<dbReference type="FunFam" id="3.30.40.10:FF:000309">
    <property type="entry name" value="E3 ubiquitin-protein ligase MBR2"/>
    <property type="match status" value="1"/>
</dbReference>
<dbReference type="PANTHER" id="PTHR22937:SF170">
    <property type="entry name" value="RING-TYPE E3 UBIQUITIN TRANSFERASE"/>
    <property type="match status" value="1"/>
</dbReference>
<keyword evidence="13" id="KW-1185">Reference proteome</keyword>
<evidence type="ECO:0000256" key="8">
    <source>
        <dbReference type="ARBA" id="ARBA00022833"/>
    </source>
</evidence>
<dbReference type="AlphaFoldDB" id="A0A5N6L7R2"/>
<keyword evidence="6 9" id="KW-0863">Zinc-finger</keyword>
<feature type="compositionally biased region" description="Low complexity" evidence="10">
    <location>
        <begin position="361"/>
        <end position="375"/>
    </location>
</feature>
<dbReference type="GO" id="GO:0010228">
    <property type="term" value="P:vegetative to reproductive phase transition of meristem"/>
    <property type="evidence" value="ECO:0007669"/>
    <property type="project" value="UniProtKB-ARBA"/>
</dbReference>
<comment type="caution">
    <text evidence="12">The sequence shown here is derived from an EMBL/GenBank/DDBJ whole genome shotgun (WGS) entry which is preliminary data.</text>
</comment>
<proteinExistence type="predicted"/>
<evidence type="ECO:0000256" key="2">
    <source>
        <dbReference type="ARBA" id="ARBA00004906"/>
    </source>
</evidence>
<dbReference type="GO" id="GO:0043161">
    <property type="term" value="P:proteasome-mediated ubiquitin-dependent protein catabolic process"/>
    <property type="evidence" value="ECO:0007669"/>
    <property type="project" value="UniProtKB-ARBA"/>
</dbReference>
<dbReference type="Proteomes" id="UP000326396">
    <property type="component" value="Unassembled WGS sequence"/>
</dbReference>
<keyword evidence="4" id="KW-0808">Transferase</keyword>
<feature type="compositionally biased region" description="Polar residues" evidence="10">
    <location>
        <begin position="169"/>
        <end position="182"/>
    </location>
</feature>
<feature type="compositionally biased region" description="Low complexity" evidence="10">
    <location>
        <begin position="306"/>
        <end position="318"/>
    </location>
</feature>
<evidence type="ECO:0000256" key="10">
    <source>
        <dbReference type="SAM" id="MobiDB-lite"/>
    </source>
</evidence>
<comment type="pathway">
    <text evidence="2">Protein modification; protein ubiquitination.</text>
</comment>
<dbReference type="Gene3D" id="3.30.40.10">
    <property type="entry name" value="Zinc/RING finger domain, C3HC4 (zinc finger)"/>
    <property type="match status" value="1"/>
</dbReference>
<evidence type="ECO:0000256" key="9">
    <source>
        <dbReference type="PROSITE-ProRule" id="PRU00175"/>
    </source>
</evidence>
<organism evidence="12 13">
    <name type="scientific">Mikania micrantha</name>
    <name type="common">bitter vine</name>
    <dbReference type="NCBI Taxonomy" id="192012"/>
    <lineage>
        <taxon>Eukaryota</taxon>
        <taxon>Viridiplantae</taxon>
        <taxon>Streptophyta</taxon>
        <taxon>Embryophyta</taxon>
        <taxon>Tracheophyta</taxon>
        <taxon>Spermatophyta</taxon>
        <taxon>Magnoliopsida</taxon>
        <taxon>eudicotyledons</taxon>
        <taxon>Gunneridae</taxon>
        <taxon>Pentapetalae</taxon>
        <taxon>asterids</taxon>
        <taxon>campanulids</taxon>
        <taxon>Asterales</taxon>
        <taxon>Asteraceae</taxon>
        <taxon>Asteroideae</taxon>
        <taxon>Heliantheae alliance</taxon>
        <taxon>Eupatorieae</taxon>
        <taxon>Mikania</taxon>
    </lineage>
</organism>
<feature type="region of interest" description="Disordered" evidence="10">
    <location>
        <begin position="167"/>
        <end position="198"/>
    </location>
</feature>
<keyword evidence="8" id="KW-0862">Zinc</keyword>
<keyword evidence="5" id="KW-0479">Metal-binding</keyword>
<dbReference type="GO" id="GO:0008270">
    <property type="term" value="F:zinc ion binding"/>
    <property type="evidence" value="ECO:0007669"/>
    <property type="project" value="UniProtKB-KW"/>
</dbReference>
<dbReference type="PANTHER" id="PTHR22937">
    <property type="entry name" value="E3 UBIQUITIN-PROTEIN LIGASE RNF165"/>
    <property type="match status" value="1"/>
</dbReference>
<feature type="region of interest" description="Disordered" evidence="10">
    <location>
        <begin position="412"/>
        <end position="444"/>
    </location>
</feature>
<sequence>MQGQKAAIGSLPESLALEHGSNSSESGVVEQHLCWTDFIQSPLTNANQEIRNLSTRSMGESSSSPVPKLALKNQVDPKLGHEWSLLVTAHPEPHQHEPSTSKLSLGGAIMNTTHTHANNSYHHLGHNVTVNPSTFIGIKHSNYASSSSGPIESEAQHLRCKRKAVELNIGQSSSRPESSNILQRHEGGSSSSNSSVWRSVSEIPTPANTLPFDPAIPRLGSGIRGVSADNLATENIQRNVRIRVSNFRQQDELPTSNNNNNNGLLSFSSPHASLGLYPVAAAGDSSSSREGQPILRVPSLTRNLHASSRNRSSSSRANLPVSTNISGDLGDNPRTTLTNIIDQSLFIQTAINMDLDSVGENRTRNTNVTNNGNRVASTSNPMPNVGPHRGSSVFSSRRHAEILRRALLSSIESEAGDGGGGGRNSNLLPRIPLPVGASASSSQESGIPRVIGITGRHPHHHLPQMTHRARTVAGGSERRGRLVSEMRNVLDLLRRGEGLRFEDVMFLRQSVFYGVADVPDRYRDMRLDIDNMSYEELLALEERIGNVNTGLTEDNIMKHLKQNTYTSVASQPDDEPCCICQEEYKNGDDVGALECGHDFHTSCIRQWLLQKNSCPVCKSMASK</sequence>
<evidence type="ECO:0000256" key="1">
    <source>
        <dbReference type="ARBA" id="ARBA00000900"/>
    </source>
</evidence>
<name>A0A5N6L7R2_9ASTR</name>
<dbReference type="GO" id="GO:0061630">
    <property type="term" value="F:ubiquitin protein ligase activity"/>
    <property type="evidence" value="ECO:0007669"/>
    <property type="project" value="UniProtKB-EC"/>
</dbReference>
<evidence type="ECO:0000256" key="4">
    <source>
        <dbReference type="ARBA" id="ARBA00022679"/>
    </source>
</evidence>
<dbReference type="InterPro" id="IPR013083">
    <property type="entry name" value="Znf_RING/FYVE/PHD"/>
</dbReference>
<dbReference type="SUPFAM" id="SSF57850">
    <property type="entry name" value="RING/U-box"/>
    <property type="match status" value="1"/>
</dbReference>
<accession>A0A5N6L7R2</accession>
<gene>
    <name evidence="12" type="ORF">E3N88_45973</name>
</gene>
<evidence type="ECO:0000256" key="5">
    <source>
        <dbReference type="ARBA" id="ARBA00022723"/>
    </source>
</evidence>
<evidence type="ECO:0000313" key="12">
    <source>
        <dbReference type="EMBL" id="KAC9333153.1"/>
    </source>
</evidence>
<dbReference type="EC" id="2.3.2.27" evidence="3"/>
<evidence type="ECO:0000256" key="6">
    <source>
        <dbReference type="ARBA" id="ARBA00022771"/>
    </source>
</evidence>
<feature type="domain" description="RING-type" evidence="11">
    <location>
        <begin position="577"/>
        <end position="618"/>
    </location>
</feature>
<evidence type="ECO:0000313" key="13">
    <source>
        <dbReference type="Proteomes" id="UP000326396"/>
    </source>
</evidence>
<evidence type="ECO:0000256" key="3">
    <source>
        <dbReference type="ARBA" id="ARBA00012483"/>
    </source>
</evidence>
<evidence type="ECO:0000259" key="11">
    <source>
        <dbReference type="PROSITE" id="PS50089"/>
    </source>
</evidence>
<dbReference type="OrthoDB" id="8062037at2759"/>
<evidence type="ECO:0000256" key="7">
    <source>
        <dbReference type="ARBA" id="ARBA00022786"/>
    </source>
</evidence>
<dbReference type="InterPro" id="IPR001841">
    <property type="entry name" value="Znf_RING"/>
</dbReference>
<dbReference type="PROSITE" id="PS50089">
    <property type="entry name" value="ZF_RING_2"/>
    <property type="match status" value="1"/>
</dbReference>
<protein>
    <recommendedName>
        <fullName evidence="3">RING-type E3 ubiquitin transferase</fullName>
        <ecNumber evidence="3">2.3.2.27</ecNumber>
    </recommendedName>
</protein>
<dbReference type="InterPro" id="IPR045191">
    <property type="entry name" value="MBR1/2-like"/>
</dbReference>
<feature type="region of interest" description="Disordered" evidence="10">
    <location>
        <begin position="361"/>
        <end position="395"/>
    </location>
</feature>
<dbReference type="Pfam" id="PF13639">
    <property type="entry name" value="zf-RING_2"/>
    <property type="match status" value="1"/>
</dbReference>
<dbReference type="SMART" id="SM00184">
    <property type="entry name" value="RING"/>
    <property type="match status" value="1"/>
</dbReference>
<feature type="region of interest" description="Disordered" evidence="10">
    <location>
        <begin position="281"/>
        <end position="334"/>
    </location>
</feature>
<dbReference type="EMBL" id="SZYD01002620">
    <property type="protein sequence ID" value="KAC9333153.1"/>
    <property type="molecule type" value="Genomic_DNA"/>
</dbReference>
<reference evidence="12 13" key="1">
    <citation type="submission" date="2019-05" db="EMBL/GenBank/DDBJ databases">
        <title>Mikania micrantha, genome provides insights into the molecular mechanism of rapid growth.</title>
        <authorList>
            <person name="Liu B."/>
        </authorList>
    </citation>
    <scope>NUCLEOTIDE SEQUENCE [LARGE SCALE GENOMIC DNA]</scope>
    <source>
        <strain evidence="12">NLD-2019</strain>
        <tissue evidence="12">Leaf</tissue>
    </source>
</reference>
<keyword evidence="7" id="KW-0833">Ubl conjugation pathway</keyword>
<feature type="compositionally biased region" description="Low complexity" evidence="10">
    <location>
        <begin position="189"/>
        <end position="198"/>
    </location>
</feature>
<comment type="catalytic activity">
    <reaction evidence="1">
        <text>S-ubiquitinyl-[E2 ubiquitin-conjugating enzyme]-L-cysteine + [acceptor protein]-L-lysine = [E2 ubiquitin-conjugating enzyme]-L-cysteine + N(6)-ubiquitinyl-[acceptor protein]-L-lysine.</text>
        <dbReference type="EC" id="2.3.2.27"/>
    </reaction>
</comment>